<evidence type="ECO:0000259" key="2">
    <source>
        <dbReference type="Pfam" id="PF02517"/>
    </source>
</evidence>
<dbReference type="Pfam" id="PF02517">
    <property type="entry name" value="Rce1-like"/>
    <property type="match status" value="1"/>
</dbReference>
<proteinExistence type="predicted"/>
<keyword evidence="3" id="KW-0378">Hydrolase</keyword>
<keyword evidence="1" id="KW-0472">Membrane</keyword>
<dbReference type="GO" id="GO:0004175">
    <property type="term" value="F:endopeptidase activity"/>
    <property type="evidence" value="ECO:0007669"/>
    <property type="project" value="UniProtKB-ARBA"/>
</dbReference>
<sequence length="370" mass="39916">MAAAIFYGINAFVLFAVLGSLVFWTRRLIHRLKSGASLPPLVAMKPRESPRWSVGEFILMFGLMILSFAGLSYAANKVGWVKPPVAVEVDSVAEPLTAAPGDQATAEDAPDLLPLLAINTFAGAIAMGITLIWLITISGCTLSHVGLKMHSADVQLGLKGAFWFIPPVLLISMFASMMIPYEHPVLDTLAANKVFGTWLMLFVSTAMIVPAVEEFMFRVLLQGGLQRIADNQHAGSKIADSQAVGAPGDELDRQAVLQLSPEDRPDSWVADAYQPPTATSDATATPYETDSLWRPQSYWPIVVTSVFFALMHLGQGAAPIPLFFLSLGLGYLYRQSGSMIPPLIVHMILNGTTLAVEFSRMAAGIEPTGL</sequence>
<feature type="transmembrane region" description="Helical" evidence="1">
    <location>
        <begin position="54"/>
        <end position="75"/>
    </location>
</feature>
<feature type="domain" description="CAAX prenyl protease 2/Lysostaphin resistance protein A-like" evidence="2">
    <location>
        <begin position="297"/>
        <end position="351"/>
    </location>
</feature>
<name>A0A517NYB6_9BACT</name>
<accession>A0A517NYB6</accession>
<dbReference type="PANTHER" id="PTHR43592">
    <property type="entry name" value="CAAX AMINO TERMINAL PROTEASE"/>
    <property type="match status" value="1"/>
</dbReference>
<evidence type="ECO:0000256" key="1">
    <source>
        <dbReference type="SAM" id="Phobius"/>
    </source>
</evidence>
<feature type="transmembrane region" description="Helical" evidence="1">
    <location>
        <begin position="195"/>
        <end position="212"/>
    </location>
</feature>
<dbReference type="Proteomes" id="UP000319817">
    <property type="component" value="Chromosome"/>
</dbReference>
<dbReference type="GO" id="GO:0080120">
    <property type="term" value="P:CAAX-box protein maturation"/>
    <property type="evidence" value="ECO:0007669"/>
    <property type="project" value="UniProtKB-ARBA"/>
</dbReference>
<dbReference type="EMBL" id="CP036526">
    <property type="protein sequence ID" value="QDT12117.1"/>
    <property type="molecule type" value="Genomic_DNA"/>
</dbReference>
<feature type="transmembrane region" description="Helical" evidence="1">
    <location>
        <begin position="6"/>
        <end position="24"/>
    </location>
</feature>
<feature type="transmembrane region" description="Helical" evidence="1">
    <location>
        <begin position="339"/>
        <end position="356"/>
    </location>
</feature>
<keyword evidence="1" id="KW-1133">Transmembrane helix</keyword>
<organism evidence="3 4">
    <name type="scientific">Stieleria marina</name>
    <dbReference type="NCBI Taxonomy" id="1930275"/>
    <lineage>
        <taxon>Bacteria</taxon>
        <taxon>Pseudomonadati</taxon>
        <taxon>Planctomycetota</taxon>
        <taxon>Planctomycetia</taxon>
        <taxon>Pirellulales</taxon>
        <taxon>Pirellulaceae</taxon>
        <taxon>Stieleria</taxon>
    </lineage>
</organism>
<feature type="transmembrane region" description="Helical" evidence="1">
    <location>
        <begin position="301"/>
        <end position="333"/>
    </location>
</feature>
<evidence type="ECO:0000313" key="4">
    <source>
        <dbReference type="Proteomes" id="UP000319817"/>
    </source>
</evidence>
<evidence type="ECO:0000313" key="3">
    <source>
        <dbReference type="EMBL" id="QDT12117.1"/>
    </source>
</evidence>
<keyword evidence="3" id="KW-0645">Protease</keyword>
<protein>
    <submittedName>
        <fullName evidence="3">CAAX amino terminal protease self-immunity</fullName>
    </submittedName>
</protein>
<dbReference type="RefSeq" id="WP_419189173.1">
    <property type="nucleotide sequence ID" value="NZ_CP036526.1"/>
</dbReference>
<keyword evidence="1" id="KW-0812">Transmembrane</keyword>
<dbReference type="PANTHER" id="PTHR43592:SF15">
    <property type="entry name" value="CAAX AMINO TERMINAL PROTEASE FAMILY PROTEIN"/>
    <property type="match status" value="1"/>
</dbReference>
<dbReference type="AlphaFoldDB" id="A0A517NYB6"/>
<dbReference type="InterPro" id="IPR003675">
    <property type="entry name" value="Rce1/LyrA-like_dom"/>
</dbReference>
<gene>
    <name evidence="3" type="ORF">K239x_41250</name>
</gene>
<keyword evidence="4" id="KW-1185">Reference proteome</keyword>
<reference evidence="3 4" key="1">
    <citation type="submission" date="2019-02" db="EMBL/GenBank/DDBJ databases">
        <title>Deep-cultivation of Planctomycetes and their phenomic and genomic characterization uncovers novel biology.</title>
        <authorList>
            <person name="Wiegand S."/>
            <person name="Jogler M."/>
            <person name="Boedeker C."/>
            <person name="Pinto D."/>
            <person name="Vollmers J."/>
            <person name="Rivas-Marin E."/>
            <person name="Kohn T."/>
            <person name="Peeters S.H."/>
            <person name="Heuer A."/>
            <person name="Rast P."/>
            <person name="Oberbeckmann S."/>
            <person name="Bunk B."/>
            <person name="Jeske O."/>
            <person name="Meyerdierks A."/>
            <person name="Storesund J.E."/>
            <person name="Kallscheuer N."/>
            <person name="Luecker S."/>
            <person name="Lage O.M."/>
            <person name="Pohl T."/>
            <person name="Merkel B.J."/>
            <person name="Hornburger P."/>
            <person name="Mueller R.-W."/>
            <person name="Bruemmer F."/>
            <person name="Labrenz M."/>
            <person name="Spormann A.M."/>
            <person name="Op den Camp H."/>
            <person name="Overmann J."/>
            <person name="Amann R."/>
            <person name="Jetten M.S.M."/>
            <person name="Mascher T."/>
            <person name="Medema M.H."/>
            <person name="Devos D.P."/>
            <person name="Kaster A.-K."/>
            <person name="Ovreas L."/>
            <person name="Rohde M."/>
            <person name="Galperin M.Y."/>
            <person name="Jogler C."/>
        </authorList>
    </citation>
    <scope>NUCLEOTIDE SEQUENCE [LARGE SCALE GENOMIC DNA]</scope>
    <source>
        <strain evidence="3 4">K23_9</strain>
    </source>
</reference>
<feature type="transmembrane region" description="Helical" evidence="1">
    <location>
        <begin position="156"/>
        <end position="175"/>
    </location>
</feature>
<dbReference type="GO" id="GO:0006508">
    <property type="term" value="P:proteolysis"/>
    <property type="evidence" value="ECO:0007669"/>
    <property type="project" value="UniProtKB-KW"/>
</dbReference>